<name>A0A0E9QW27_ANGAN</name>
<organism evidence="1">
    <name type="scientific">Anguilla anguilla</name>
    <name type="common">European freshwater eel</name>
    <name type="synonym">Muraena anguilla</name>
    <dbReference type="NCBI Taxonomy" id="7936"/>
    <lineage>
        <taxon>Eukaryota</taxon>
        <taxon>Metazoa</taxon>
        <taxon>Chordata</taxon>
        <taxon>Craniata</taxon>
        <taxon>Vertebrata</taxon>
        <taxon>Euteleostomi</taxon>
        <taxon>Actinopterygii</taxon>
        <taxon>Neopterygii</taxon>
        <taxon>Teleostei</taxon>
        <taxon>Anguilliformes</taxon>
        <taxon>Anguillidae</taxon>
        <taxon>Anguilla</taxon>
    </lineage>
</organism>
<sequence length="46" mass="5767">MYVNCVYFRVTWQLLVSLQCRTVPRHHNFRKSHFQNNLRFLSRQQN</sequence>
<dbReference type="EMBL" id="GBXM01087915">
    <property type="protein sequence ID" value="JAH20662.1"/>
    <property type="molecule type" value="Transcribed_RNA"/>
</dbReference>
<dbReference type="AlphaFoldDB" id="A0A0E9QW27"/>
<proteinExistence type="predicted"/>
<protein>
    <submittedName>
        <fullName evidence="1">Uncharacterized protein</fullName>
    </submittedName>
</protein>
<reference evidence="1" key="1">
    <citation type="submission" date="2014-11" db="EMBL/GenBank/DDBJ databases">
        <authorList>
            <person name="Amaro Gonzalez C."/>
        </authorList>
    </citation>
    <scope>NUCLEOTIDE SEQUENCE</scope>
</reference>
<accession>A0A0E9QW27</accession>
<evidence type="ECO:0000313" key="1">
    <source>
        <dbReference type="EMBL" id="JAH20662.1"/>
    </source>
</evidence>
<reference evidence="1" key="2">
    <citation type="journal article" date="2015" name="Fish Shellfish Immunol.">
        <title>Early steps in the European eel (Anguilla anguilla)-Vibrio vulnificus interaction in the gills: Role of the RtxA13 toxin.</title>
        <authorList>
            <person name="Callol A."/>
            <person name="Pajuelo D."/>
            <person name="Ebbesson L."/>
            <person name="Teles M."/>
            <person name="MacKenzie S."/>
            <person name="Amaro C."/>
        </authorList>
    </citation>
    <scope>NUCLEOTIDE SEQUENCE</scope>
</reference>